<gene>
    <name evidence="1" type="ORF">V22_00260</name>
</gene>
<keyword evidence="2" id="KW-1185">Reference proteome</keyword>
<dbReference type="Proteomes" id="UP000319976">
    <property type="component" value="Chromosome"/>
</dbReference>
<reference evidence="1 2" key="1">
    <citation type="submission" date="2019-02" db="EMBL/GenBank/DDBJ databases">
        <title>Deep-cultivation of Planctomycetes and their phenomic and genomic characterization uncovers novel biology.</title>
        <authorList>
            <person name="Wiegand S."/>
            <person name="Jogler M."/>
            <person name="Boedeker C."/>
            <person name="Pinto D."/>
            <person name="Vollmers J."/>
            <person name="Rivas-Marin E."/>
            <person name="Kohn T."/>
            <person name="Peeters S.H."/>
            <person name="Heuer A."/>
            <person name="Rast P."/>
            <person name="Oberbeckmann S."/>
            <person name="Bunk B."/>
            <person name="Jeske O."/>
            <person name="Meyerdierks A."/>
            <person name="Storesund J.E."/>
            <person name="Kallscheuer N."/>
            <person name="Luecker S."/>
            <person name="Lage O.M."/>
            <person name="Pohl T."/>
            <person name="Merkel B.J."/>
            <person name="Hornburger P."/>
            <person name="Mueller R.-W."/>
            <person name="Bruemmer F."/>
            <person name="Labrenz M."/>
            <person name="Spormann A.M."/>
            <person name="Op den Camp H."/>
            <person name="Overmann J."/>
            <person name="Amann R."/>
            <person name="Jetten M.S.M."/>
            <person name="Mascher T."/>
            <person name="Medema M.H."/>
            <person name="Devos D.P."/>
            <person name="Kaster A.-K."/>
            <person name="Ovreas L."/>
            <person name="Rohde M."/>
            <person name="Galperin M.Y."/>
            <person name="Jogler C."/>
        </authorList>
    </citation>
    <scope>NUCLEOTIDE SEQUENCE [LARGE SCALE GENOMIC DNA]</scope>
    <source>
        <strain evidence="1 2">V22</strain>
    </source>
</reference>
<evidence type="ECO:0000313" key="1">
    <source>
        <dbReference type="EMBL" id="QDT62828.1"/>
    </source>
</evidence>
<proteinExistence type="predicted"/>
<dbReference type="EMBL" id="CP036316">
    <property type="protein sequence ID" value="QDT62828.1"/>
    <property type="molecule type" value="Genomic_DNA"/>
</dbReference>
<protein>
    <submittedName>
        <fullName evidence="1">Uncharacterized protein</fullName>
    </submittedName>
</protein>
<accession>A0A517T378</accession>
<dbReference type="RefSeq" id="WP_145258657.1">
    <property type="nucleotide sequence ID" value="NZ_CP036316.1"/>
</dbReference>
<dbReference type="KEGG" id="chya:V22_00260"/>
<organism evidence="1 2">
    <name type="scientific">Calycomorphotria hydatis</name>
    <dbReference type="NCBI Taxonomy" id="2528027"/>
    <lineage>
        <taxon>Bacteria</taxon>
        <taxon>Pseudomonadati</taxon>
        <taxon>Planctomycetota</taxon>
        <taxon>Planctomycetia</taxon>
        <taxon>Planctomycetales</taxon>
        <taxon>Planctomycetaceae</taxon>
        <taxon>Calycomorphotria</taxon>
    </lineage>
</organism>
<sequence length="86" mass="9599">MNITAEQRAALAAHPEGIRISDEETGKVYVLADEQHYRQAMAALRKEADLAAIQAGIDDMEAGRMIPLEEVDFELRTLLKLPPRKP</sequence>
<dbReference type="OrthoDB" id="296973at2"/>
<name>A0A517T378_9PLAN</name>
<dbReference type="AlphaFoldDB" id="A0A517T378"/>
<evidence type="ECO:0000313" key="2">
    <source>
        <dbReference type="Proteomes" id="UP000319976"/>
    </source>
</evidence>